<dbReference type="NCBIfam" id="TIGR00256">
    <property type="entry name" value="D-aminoacyl-tRNA deacylase"/>
    <property type="match status" value="1"/>
</dbReference>
<dbReference type="GO" id="GO:0019478">
    <property type="term" value="P:D-amino acid catabolic process"/>
    <property type="evidence" value="ECO:0007669"/>
    <property type="project" value="UniProtKB-UniRule"/>
</dbReference>
<proteinExistence type="inferred from homology"/>
<comment type="similarity">
    <text evidence="1 3">Belongs to the DTD family.</text>
</comment>
<evidence type="ECO:0000313" key="4">
    <source>
        <dbReference type="EMBL" id="KGQ34432.1"/>
    </source>
</evidence>
<dbReference type="FunFam" id="3.50.80.10:FF:000001">
    <property type="entry name" value="D-aminoacyl-tRNA deacylase"/>
    <property type="match status" value="1"/>
</dbReference>
<name>A0A0A2XTM8_9PAST</name>
<dbReference type="AlphaFoldDB" id="A0A0A2XTM8"/>
<dbReference type="HAMAP" id="MF_00518">
    <property type="entry name" value="Deacylase_Dtd"/>
    <property type="match status" value="1"/>
</dbReference>
<comment type="caution">
    <text evidence="4">The sequence shown here is derived from an EMBL/GenBank/DDBJ whole genome shotgun (WGS) entry which is preliminary data.</text>
</comment>
<comment type="function">
    <text evidence="3">An aminoacyl-tRNA editing enzyme that deacylates mischarged D-aminoacyl-tRNAs. Also deacylates mischarged glycyl-tRNA(Ala), protecting cells against glycine mischarging by AlaRS. Acts via tRNA-based rather than protein-based catalysis; rejects L-amino acids rather than detecting D-amino acids in the active site. By recycling D-aminoacyl-tRNA to D-amino acids and free tRNA molecules, this enzyme counteracts the toxicity associated with the formation of D-aminoacyl-tRNA entities in vivo and helps enforce protein L-homochirality.</text>
</comment>
<dbReference type="GO" id="GO:0005737">
    <property type="term" value="C:cytoplasm"/>
    <property type="evidence" value="ECO:0007669"/>
    <property type="project" value="UniProtKB-SubCell"/>
</dbReference>
<dbReference type="RefSeq" id="WP_039091097.1">
    <property type="nucleotide sequence ID" value="NZ_JPXY01000006.1"/>
</dbReference>
<gene>
    <name evidence="3" type="primary">dtd</name>
    <name evidence="4" type="ORF">P375_00910</name>
</gene>
<keyword evidence="3" id="KW-0820">tRNA-binding</keyword>
<comment type="subcellular location">
    <subcellularLocation>
        <location evidence="3">Cytoplasm</location>
    </subcellularLocation>
</comment>
<comment type="catalytic activity">
    <reaction evidence="3">
        <text>a D-aminoacyl-tRNA + H2O = a tRNA + a D-alpha-amino acid + H(+)</text>
        <dbReference type="Rhea" id="RHEA:13953"/>
        <dbReference type="Rhea" id="RHEA-COMP:10123"/>
        <dbReference type="Rhea" id="RHEA-COMP:10124"/>
        <dbReference type="ChEBI" id="CHEBI:15377"/>
        <dbReference type="ChEBI" id="CHEBI:15378"/>
        <dbReference type="ChEBI" id="CHEBI:59871"/>
        <dbReference type="ChEBI" id="CHEBI:78442"/>
        <dbReference type="ChEBI" id="CHEBI:79333"/>
        <dbReference type="EC" id="3.1.1.96"/>
    </reaction>
</comment>
<dbReference type="EC" id="3.1.1.-" evidence="3"/>
<evidence type="ECO:0000313" key="5">
    <source>
        <dbReference type="Proteomes" id="UP000030418"/>
    </source>
</evidence>
<keyword evidence="2 3" id="KW-0378">Hydrolase</keyword>
<sequence>MIALIQRVKNANVKVNQTIVGEIEQGILVLLGVEQGDDQNKADRLAEKVLNYRIFSDENGKMNLNVQQIQGELLVVSQFTLAADTKKGLRPSFSRSGDPESAQALYHYFVEKCRENIPVQTGQFAADMQVSLINDGPVTFWLQV</sequence>
<dbReference type="PANTHER" id="PTHR10472:SF5">
    <property type="entry name" value="D-AMINOACYL-TRNA DEACYLASE 1"/>
    <property type="match status" value="1"/>
</dbReference>
<dbReference type="EC" id="3.1.1.96" evidence="3"/>
<dbReference type="GO" id="GO:0051500">
    <property type="term" value="F:D-tyrosyl-tRNA(Tyr) deacylase activity"/>
    <property type="evidence" value="ECO:0007669"/>
    <property type="project" value="TreeGrafter"/>
</dbReference>
<dbReference type="Proteomes" id="UP000030418">
    <property type="component" value="Unassembled WGS sequence"/>
</dbReference>
<reference evidence="4 5" key="1">
    <citation type="submission" date="2014-08" db="EMBL/GenBank/DDBJ databases">
        <title>Chaperone-usher fimbriae in a diverse selection of Gallibacterium genomes.</title>
        <authorList>
            <person name="Kudirkiene E."/>
            <person name="Bager R.J."/>
            <person name="Johnson T.J."/>
            <person name="Bojesen A.M."/>
        </authorList>
    </citation>
    <scope>NUCLEOTIDE SEQUENCE [LARGE SCALE GENOMIC DNA]</scope>
    <source>
        <strain evidence="4 5">CCM5976</strain>
    </source>
</reference>
<dbReference type="InterPro" id="IPR023509">
    <property type="entry name" value="DTD-like_sf"/>
</dbReference>
<dbReference type="InterPro" id="IPR003732">
    <property type="entry name" value="Daa-tRNA_deacyls_DTD"/>
</dbReference>
<dbReference type="Pfam" id="PF02580">
    <property type="entry name" value="Tyr_Deacylase"/>
    <property type="match status" value="1"/>
</dbReference>
<evidence type="ECO:0000256" key="2">
    <source>
        <dbReference type="ARBA" id="ARBA00022801"/>
    </source>
</evidence>
<protein>
    <recommendedName>
        <fullName evidence="3">D-aminoacyl-tRNA deacylase</fullName>
        <shortName evidence="3">DTD</shortName>
        <ecNumber evidence="3">3.1.1.96</ecNumber>
    </recommendedName>
    <alternativeName>
        <fullName evidence="3">Gly-tRNA(Ala) deacylase</fullName>
        <ecNumber evidence="3">3.1.1.-</ecNumber>
    </alternativeName>
</protein>
<dbReference type="SUPFAM" id="SSF69500">
    <property type="entry name" value="DTD-like"/>
    <property type="match status" value="1"/>
</dbReference>
<organism evidence="4 5">
    <name type="scientific">Gallibacterium genomosp. 2</name>
    <dbReference type="NCBI Taxonomy" id="155517"/>
    <lineage>
        <taxon>Bacteria</taxon>
        <taxon>Pseudomonadati</taxon>
        <taxon>Pseudomonadota</taxon>
        <taxon>Gammaproteobacteria</taxon>
        <taxon>Pasteurellales</taxon>
        <taxon>Pasteurellaceae</taxon>
        <taxon>Gallibacterium</taxon>
    </lineage>
</organism>
<dbReference type="PANTHER" id="PTHR10472">
    <property type="entry name" value="D-TYROSYL-TRNA TYR DEACYLASE"/>
    <property type="match status" value="1"/>
</dbReference>
<comment type="catalytic activity">
    <reaction evidence="3">
        <text>glycyl-tRNA(Ala) + H2O = tRNA(Ala) + glycine + H(+)</text>
        <dbReference type="Rhea" id="RHEA:53744"/>
        <dbReference type="Rhea" id="RHEA-COMP:9657"/>
        <dbReference type="Rhea" id="RHEA-COMP:13640"/>
        <dbReference type="ChEBI" id="CHEBI:15377"/>
        <dbReference type="ChEBI" id="CHEBI:15378"/>
        <dbReference type="ChEBI" id="CHEBI:57305"/>
        <dbReference type="ChEBI" id="CHEBI:78442"/>
        <dbReference type="ChEBI" id="CHEBI:78522"/>
    </reaction>
</comment>
<dbReference type="GO" id="GO:0000049">
    <property type="term" value="F:tRNA binding"/>
    <property type="evidence" value="ECO:0007669"/>
    <property type="project" value="UniProtKB-UniRule"/>
</dbReference>
<evidence type="ECO:0000256" key="3">
    <source>
        <dbReference type="HAMAP-Rule" id="MF_00518"/>
    </source>
</evidence>
<dbReference type="GO" id="GO:0043908">
    <property type="term" value="F:Ser(Gly)-tRNA(Ala) hydrolase activity"/>
    <property type="evidence" value="ECO:0007669"/>
    <property type="project" value="UniProtKB-UniRule"/>
</dbReference>
<dbReference type="CDD" id="cd00563">
    <property type="entry name" value="Dtyr_deacylase"/>
    <property type="match status" value="1"/>
</dbReference>
<feature type="short sequence motif" description="Gly-cisPro motif, important for rejection of L-amino acids" evidence="3">
    <location>
        <begin position="136"/>
        <end position="137"/>
    </location>
</feature>
<keyword evidence="5" id="KW-1185">Reference proteome</keyword>
<accession>A0A0A2XTM8</accession>
<keyword evidence="3" id="KW-0694">RNA-binding</keyword>
<dbReference type="EMBL" id="JPXY01000006">
    <property type="protein sequence ID" value="KGQ34432.1"/>
    <property type="molecule type" value="Genomic_DNA"/>
</dbReference>
<keyword evidence="3" id="KW-0963">Cytoplasm</keyword>
<evidence type="ECO:0000256" key="1">
    <source>
        <dbReference type="ARBA" id="ARBA00009673"/>
    </source>
</evidence>
<dbReference type="Gene3D" id="3.50.80.10">
    <property type="entry name" value="D-tyrosyl-tRNA(Tyr) deacylase"/>
    <property type="match status" value="1"/>
</dbReference>
<dbReference type="GO" id="GO:0106026">
    <property type="term" value="F:Gly-tRNA(Ala) deacylase activity"/>
    <property type="evidence" value="ECO:0007669"/>
    <property type="project" value="UniProtKB-UniRule"/>
</dbReference>
<comment type="domain">
    <text evidence="3">A Gly-cisPro motif from one monomer fits into the active site of the other monomer to allow specific chiral rejection of L-amino acids.</text>
</comment>
<comment type="subunit">
    <text evidence="3">Homodimer.</text>
</comment>